<evidence type="ECO:0000256" key="8">
    <source>
        <dbReference type="ARBA" id="ARBA00023004"/>
    </source>
</evidence>
<dbReference type="KEGG" id="ehx:EMIHUDRAFT_428968"/>
<dbReference type="STRING" id="2903.R1FSH3"/>
<evidence type="ECO:0000256" key="1">
    <source>
        <dbReference type="ARBA" id="ARBA00001929"/>
    </source>
</evidence>
<dbReference type="GO" id="GO:0020037">
    <property type="term" value="F:heme binding"/>
    <property type="evidence" value="ECO:0007669"/>
    <property type="project" value="InterPro"/>
</dbReference>
<evidence type="ECO:0000256" key="6">
    <source>
        <dbReference type="ARBA" id="ARBA00022723"/>
    </source>
</evidence>
<evidence type="ECO:0000313" key="17">
    <source>
        <dbReference type="Proteomes" id="UP000013827"/>
    </source>
</evidence>
<dbReference type="EC" id="1.7.7.1" evidence="10"/>
<dbReference type="InterPro" id="IPR005117">
    <property type="entry name" value="NiRdtase/SiRdtase_haem-b_fer"/>
</dbReference>
<evidence type="ECO:0000259" key="15">
    <source>
        <dbReference type="Pfam" id="PF03460"/>
    </source>
</evidence>
<reference evidence="16" key="2">
    <citation type="submission" date="2024-10" db="UniProtKB">
        <authorList>
            <consortium name="EnsemblProtists"/>
        </authorList>
    </citation>
    <scope>IDENTIFICATION</scope>
</reference>
<name>A0A0D3KS81_EMIH1</name>
<dbReference type="InterPro" id="IPR036136">
    <property type="entry name" value="Nit/Sulf_reduc_fer-like_dom_sf"/>
</dbReference>
<dbReference type="InterPro" id="IPR051329">
    <property type="entry name" value="NIR_SIR_4Fe-4S"/>
</dbReference>
<dbReference type="SUPFAM" id="SSF55124">
    <property type="entry name" value="Nitrite/Sulfite reductase N-terminal domain-like"/>
    <property type="match status" value="2"/>
</dbReference>
<evidence type="ECO:0000256" key="3">
    <source>
        <dbReference type="ARBA" id="ARBA00010429"/>
    </source>
</evidence>
<evidence type="ECO:0000259" key="14">
    <source>
        <dbReference type="Pfam" id="PF01077"/>
    </source>
</evidence>
<dbReference type="PROSITE" id="PS00365">
    <property type="entry name" value="NIR_SIR"/>
    <property type="match status" value="1"/>
</dbReference>
<proteinExistence type="inferred from homology"/>
<dbReference type="PANTHER" id="PTHR32439:SF0">
    <property type="entry name" value="FERREDOXIN--NITRITE REDUCTASE, CHLOROPLASTIC"/>
    <property type="match status" value="1"/>
</dbReference>
<evidence type="ECO:0000313" key="16">
    <source>
        <dbReference type="EnsemblProtists" id="EOD38616"/>
    </source>
</evidence>
<keyword evidence="17" id="KW-1185">Reference proteome</keyword>
<dbReference type="GO" id="GO:0048307">
    <property type="term" value="F:ferredoxin-nitrite reductase activity"/>
    <property type="evidence" value="ECO:0007669"/>
    <property type="project" value="UniProtKB-EC"/>
</dbReference>
<dbReference type="OMA" id="FFRPVTP"/>
<feature type="domain" description="Nitrite/Sulfite reductase ferredoxin-like" evidence="15">
    <location>
        <begin position="458"/>
        <end position="524"/>
    </location>
</feature>
<dbReference type="Proteomes" id="UP000013827">
    <property type="component" value="Unassembled WGS sequence"/>
</dbReference>
<dbReference type="Pfam" id="PF03460">
    <property type="entry name" value="NIR_SIR_ferr"/>
    <property type="match status" value="2"/>
</dbReference>
<feature type="region of interest" description="Disordered" evidence="13">
    <location>
        <begin position="105"/>
        <end position="125"/>
    </location>
</feature>
<dbReference type="EnsemblProtists" id="EOD38616">
    <property type="protein sequence ID" value="EOD38616"/>
    <property type="gene ID" value="EMIHUDRAFT_428968"/>
</dbReference>
<dbReference type="GeneID" id="17283887"/>
<sequence length="717" mass="75559">MLPLLGAAAGVIHVSSPASRVAPPPVRSAVRLAIVETPPPAGFVWADLDDGAAATPAASAPAASAPAASAPAASAPAASAPAASAPAASAPASAADSAPASISPIGTPFSVGPPGPTWSGPTGTSFLPEETVVRAEDGNPIEKAKLAKDATAAFNDVYTFAAAVRAGEMDWEDVEKMDMNTRLKWVGLVHRDKRTPGRFMMRLRLPNGVTNADSFRFYADSVEPHGPDLGVIDITTRQNIQLRGVQLEQADEIIDGLHARGQTSFHSALDNVRNMVGSPLAGIDCLEMVDTRPFCEALNDLITLNQETGERGNPVWSNMPRKFNVAVSGSRDDFAHTHINDIGFQPCVHATSGEVGFNIVLGGYMSTKRVAESVDMDLWMPADVATAVELTTAILRVFRDEGDRKDRQKGRLMWLVESYGEMRSYGRGLEAKCDVQQPRPTEPFERAAAPGTAYLGVHPQPQEGLKRVGIHVPVGRLSVAEARAIADLADKYVPDGEIRLTVEQNVILPNVKEEDVPALLAEPALHGDSRLRVSPGNIVGNLVSCTGAQFCGLAMIETKNNAEAIAKEVQQRVDVSRDVRIHWTGCPNSCGQVQAADIGLMGGPAKKADPETGKLKAVPGVKVFLGGTIGEHGELQLEAEPEGIPIEDLVPHLVETVVERFGGEVRPEFAGEHDAWREEQARVKAEAAAAAAAKAAKKAAAAAAKKAEAEAAAAAAA</sequence>
<feature type="domain" description="Nitrite/sulphite reductase 4Fe-4S" evidence="14">
    <location>
        <begin position="270"/>
        <end position="420"/>
    </location>
</feature>
<comment type="similarity">
    <text evidence="3">Belongs to the nitrite and sulfite reductase 4Fe-4S domain family.</text>
</comment>
<evidence type="ECO:0000256" key="11">
    <source>
        <dbReference type="ARBA" id="ARBA00040459"/>
    </source>
</evidence>
<keyword evidence="7" id="KW-0560">Oxidoreductase</keyword>
<dbReference type="RefSeq" id="XP_005791045.1">
    <property type="nucleotide sequence ID" value="XM_005790988.1"/>
</dbReference>
<evidence type="ECO:0000256" key="10">
    <source>
        <dbReference type="ARBA" id="ARBA00038893"/>
    </source>
</evidence>
<dbReference type="Pfam" id="PF01077">
    <property type="entry name" value="NIR_SIR"/>
    <property type="match status" value="2"/>
</dbReference>
<keyword evidence="6" id="KW-0479">Metal-binding</keyword>
<feature type="domain" description="Nitrite/Sulfite reductase ferredoxin-like" evidence="15">
    <location>
        <begin position="192"/>
        <end position="259"/>
    </location>
</feature>
<evidence type="ECO:0000256" key="13">
    <source>
        <dbReference type="SAM" id="MobiDB-lite"/>
    </source>
</evidence>
<comment type="cofactor">
    <cofactor evidence="1">
        <name>siroheme</name>
        <dbReference type="ChEBI" id="CHEBI:60052"/>
    </cofactor>
</comment>
<dbReference type="GO" id="GO:0046872">
    <property type="term" value="F:metal ion binding"/>
    <property type="evidence" value="ECO:0007669"/>
    <property type="project" value="UniProtKB-KW"/>
</dbReference>
<evidence type="ECO:0000256" key="9">
    <source>
        <dbReference type="ARBA" id="ARBA00023014"/>
    </source>
</evidence>
<dbReference type="Gene3D" id="3.30.413.10">
    <property type="entry name" value="Sulfite Reductase Hemoprotein, domain 1"/>
    <property type="match status" value="2"/>
</dbReference>
<dbReference type="AlphaFoldDB" id="A0A0D3KS81"/>
<dbReference type="GO" id="GO:0051539">
    <property type="term" value="F:4 iron, 4 sulfur cluster binding"/>
    <property type="evidence" value="ECO:0007669"/>
    <property type="project" value="UniProtKB-KW"/>
</dbReference>
<keyword evidence="4" id="KW-0004">4Fe-4S</keyword>
<dbReference type="InterPro" id="IPR006067">
    <property type="entry name" value="NO2/SO3_Rdtase_4Fe4S_dom"/>
</dbReference>
<keyword evidence="5" id="KW-0349">Heme</keyword>
<dbReference type="InterPro" id="IPR045854">
    <property type="entry name" value="NO2/SO3_Rdtase_4Fe4S_sf"/>
</dbReference>
<protein>
    <recommendedName>
        <fullName evidence="11">Ferredoxin--nitrite reductase, chloroplastic</fullName>
        <ecNumber evidence="10">1.7.7.1</ecNumber>
    </recommendedName>
</protein>
<dbReference type="PANTHER" id="PTHR32439">
    <property type="entry name" value="FERREDOXIN--NITRITE REDUCTASE, CHLOROPLASTIC"/>
    <property type="match status" value="1"/>
</dbReference>
<dbReference type="Gene3D" id="3.90.480.20">
    <property type="match status" value="1"/>
</dbReference>
<dbReference type="PRINTS" id="PR00397">
    <property type="entry name" value="SIROHAEM"/>
</dbReference>
<evidence type="ECO:0000256" key="12">
    <source>
        <dbReference type="ARBA" id="ARBA00048538"/>
    </source>
</evidence>
<keyword evidence="8" id="KW-0408">Iron</keyword>
<dbReference type="eggNOG" id="KOG0560">
    <property type="taxonomic scope" value="Eukaryota"/>
</dbReference>
<dbReference type="SUPFAM" id="SSF56014">
    <property type="entry name" value="Nitrite and sulphite reductase 4Fe-4S domain-like"/>
    <property type="match status" value="2"/>
</dbReference>
<accession>A0A0D3KS81</accession>
<reference evidence="17" key="1">
    <citation type="journal article" date="2013" name="Nature">
        <title>Pan genome of the phytoplankton Emiliania underpins its global distribution.</title>
        <authorList>
            <person name="Read B.A."/>
            <person name="Kegel J."/>
            <person name="Klute M.J."/>
            <person name="Kuo A."/>
            <person name="Lefebvre S.C."/>
            <person name="Maumus F."/>
            <person name="Mayer C."/>
            <person name="Miller J."/>
            <person name="Monier A."/>
            <person name="Salamov A."/>
            <person name="Young J."/>
            <person name="Aguilar M."/>
            <person name="Claverie J.M."/>
            <person name="Frickenhaus S."/>
            <person name="Gonzalez K."/>
            <person name="Herman E.K."/>
            <person name="Lin Y.C."/>
            <person name="Napier J."/>
            <person name="Ogata H."/>
            <person name="Sarno A.F."/>
            <person name="Shmutz J."/>
            <person name="Schroeder D."/>
            <person name="de Vargas C."/>
            <person name="Verret F."/>
            <person name="von Dassow P."/>
            <person name="Valentin K."/>
            <person name="Van de Peer Y."/>
            <person name="Wheeler G."/>
            <person name="Dacks J.B."/>
            <person name="Delwiche C.F."/>
            <person name="Dyhrman S.T."/>
            <person name="Glockner G."/>
            <person name="John U."/>
            <person name="Richards T."/>
            <person name="Worden A.Z."/>
            <person name="Zhang X."/>
            <person name="Grigoriev I.V."/>
            <person name="Allen A.E."/>
            <person name="Bidle K."/>
            <person name="Borodovsky M."/>
            <person name="Bowler C."/>
            <person name="Brownlee C."/>
            <person name="Cock J.M."/>
            <person name="Elias M."/>
            <person name="Gladyshev V.N."/>
            <person name="Groth M."/>
            <person name="Guda C."/>
            <person name="Hadaegh A."/>
            <person name="Iglesias-Rodriguez M.D."/>
            <person name="Jenkins J."/>
            <person name="Jones B.M."/>
            <person name="Lawson T."/>
            <person name="Leese F."/>
            <person name="Lindquist E."/>
            <person name="Lobanov A."/>
            <person name="Lomsadze A."/>
            <person name="Malik S.B."/>
            <person name="Marsh M.E."/>
            <person name="Mackinder L."/>
            <person name="Mock T."/>
            <person name="Mueller-Roeber B."/>
            <person name="Pagarete A."/>
            <person name="Parker M."/>
            <person name="Probert I."/>
            <person name="Quesneville H."/>
            <person name="Raines C."/>
            <person name="Rensing S.A."/>
            <person name="Riano-Pachon D.M."/>
            <person name="Richier S."/>
            <person name="Rokitta S."/>
            <person name="Shiraiwa Y."/>
            <person name="Soanes D.M."/>
            <person name="van der Giezen M."/>
            <person name="Wahlund T.M."/>
            <person name="Williams B."/>
            <person name="Wilson W."/>
            <person name="Wolfe G."/>
            <person name="Wurch L.L."/>
        </authorList>
    </citation>
    <scope>NUCLEOTIDE SEQUENCE</scope>
</reference>
<dbReference type="InterPro" id="IPR006066">
    <property type="entry name" value="NO2/SO3_Rdtase_FeS/sirohaem_BS"/>
</dbReference>
<organism evidence="16 17">
    <name type="scientific">Emiliania huxleyi (strain CCMP1516)</name>
    <dbReference type="NCBI Taxonomy" id="280463"/>
    <lineage>
        <taxon>Eukaryota</taxon>
        <taxon>Haptista</taxon>
        <taxon>Haptophyta</taxon>
        <taxon>Prymnesiophyceae</taxon>
        <taxon>Isochrysidales</taxon>
        <taxon>Noelaerhabdaceae</taxon>
        <taxon>Emiliania</taxon>
    </lineage>
</organism>
<dbReference type="PaxDb" id="2903-EOD38616"/>
<evidence type="ECO:0000256" key="4">
    <source>
        <dbReference type="ARBA" id="ARBA00022485"/>
    </source>
</evidence>
<evidence type="ECO:0000256" key="5">
    <source>
        <dbReference type="ARBA" id="ARBA00022617"/>
    </source>
</evidence>
<evidence type="ECO:0000256" key="7">
    <source>
        <dbReference type="ARBA" id="ARBA00023002"/>
    </source>
</evidence>
<keyword evidence="9" id="KW-0411">Iron-sulfur</keyword>
<comment type="pathway">
    <text evidence="2">Nitrogen metabolism; nitrate reduction (assimilation).</text>
</comment>
<dbReference type="HOGENOM" id="CLU_015667_2_2_1"/>
<feature type="domain" description="Nitrite/sulphite reductase 4Fe-4S" evidence="14">
    <location>
        <begin position="538"/>
        <end position="662"/>
    </location>
</feature>
<comment type="catalytic activity">
    <reaction evidence="12">
        <text>6 oxidized [2Fe-2S]-[ferredoxin] + NH4(+) + 2 H2O = nitrite + 6 reduced [2Fe-2S]-[ferredoxin] + 8 H(+)</text>
        <dbReference type="Rhea" id="RHEA:18041"/>
        <dbReference type="Rhea" id="RHEA-COMP:10000"/>
        <dbReference type="Rhea" id="RHEA-COMP:10001"/>
        <dbReference type="ChEBI" id="CHEBI:15377"/>
        <dbReference type="ChEBI" id="CHEBI:15378"/>
        <dbReference type="ChEBI" id="CHEBI:16301"/>
        <dbReference type="ChEBI" id="CHEBI:28938"/>
        <dbReference type="ChEBI" id="CHEBI:33737"/>
        <dbReference type="ChEBI" id="CHEBI:33738"/>
        <dbReference type="EC" id="1.7.7.1"/>
    </reaction>
</comment>
<evidence type="ECO:0000256" key="2">
    <source>
        <dbReference type="ARBA" id="ARBA00005096"/>
    </source>
</evidence>